<evidence type="ECO:0000313" key="3">
    <source>
        <dbReference type="Proteomes" id="UP000027138"/>
    </source>
</evidence>
<sequence>MAPQLDRLVKIGDEGFALIEECYGRNNPTGRSGSGRALSSQGHEYHHHRQQPLVYHGPQISTVRMPVAVSNEIAQHYGGGSTGKKPVMITSDQAAEYYGGLAIMEYGLRNRSGRT</sequence>
<proteinExistence type="predicted"/>
<dbReference type="PANTHER" id="PTHR33484">
    <property type="entry name" value="BNAC07G33360D PROTEIN"/>
    <property type="match status" value="1"/>
</dbReference>
<dbReference type="EMBL" id="KK914794">
    <property type="protein sequence ID" value="KDP27839.1"/>
    <property type="molecule type" value="Genomic_DNA"/>
</dbReference>
<dbReference type="AlphaFoldDB" id="A0A067K7P9"/>
<gene>
    <name evidence="2" type="ORF">JCGZ_18919</name>
</gene>
<dbReference type="OrthoDB" id="836636at2759"/>
<dbReference type="Proteomes" id="UP000027138">
    <property type="component" value="Unassembled WGS sequence"/>
</dbReference>
<name>A0A067K7P9_JATCU</name>
<dbReference type="PANTHER" id="PTHR33484:SF12">
    <property type="entry name" value="AP2_ERF DOMAIN-CONTAINING PROTEIN"/>
    <property type="match status" value="1"/>
</dbReference>
<protein>
    <submittedName>
        <fullName evidence="2">Uncharacterized protein</fullName>
    </submittedName>
</protein>
<evidence type="ECO:0000256" key="1">
    <source>
        <dbReference type="SAM" id="MobiDB-lite"/>
    </source>
</evidence>
<evidence type="ECO:0000313" key="2">
    <source>
        <dbReference type="EMBL" id="KDP27839.1"/>
    </source>
</evidence>
<feature type="region of interest" description="Disordered" evidence="1">
    <location>
        <begin position="24"/>
        <end position="53"/>
    </location>
</feature>
<accession>A0A067K7P9</accession>
<keyword evidence="3" id="KW-1185">Reference proteome</keyword>
<feature type="compositionally biased region" description="Polar residues" evidence="1">
    <location>
        <begin position="26"/>
        <end position="42"/>
    </location>
</feature>
<reference evidence="2 3" key="1">
    <citation type="journal article" date="2014" name="PLoS ONE">
        <title>Global Analysis of Gene Expression Profiles in Physic Nut (Jatropha curcas L.) Seedlings Exposed to Salt Stress.</title>
        <authorList>
            <person name="Zhang L."/>
            <person name="Zhang C."/>
            <person name="Wu P."/>
            <person name="Chen Y."/>
            <person name="Li M."/>
            <person name="Jiang H."/>
            <person name="Wu G."/>
        </authorList>
    </citation>
    <scope>NUCLEOTIDE SEQUENCE [LARGE SCALE GENOMIC DNA]</scope>
    <source>
        <strain evidence="3">cv. GZQX0401</strain>
        <tissue evidence="2">Young leaves</tissue>
    </source>
</reference>
<organism evidence="2 3">
    <name type="scientific">Jatropha curcas</name>
    <name type="common">Barbados nut</name>
    <dbReference type="NCBI Taxonomy" id="180498"/>
    <lineage>
        <taxon>Eukaryota</taxon>
        <taxon>Viridiplantae</taxon>
        <taxon>Streptophyta</taxon>
        <taxon>Embryophyta</taxon>
        <taxon>Tracheophyta</taxon>
        <taxon>Spermatophyta</taxon>
        <taxon>Magnoliopsida</taxon>
        <taxon>eudicotyledons</taxon>
        <taxon>Gunneridae</taxon>
        <taxon>Pentapetalae</taxon>
        <taxon>rosids</taxon>
        <taxon>fabids</taxon>
        <taxon>Malpighiales</taxon>
        <taxon>Euphorbiaceae</taxon>
        <taxon>Crotonoideae</taxon>
        <taxon>Jatropheae</taxon>
        <taxon>Jatropha</taxon>
    </lineage>
</organism>